<evidence type="ECO:0000313" key="1">
    <source>
        <dbReference type="EMBL" id="ANP91175.1"/>
    </source>
</evidence>
<dbReference type="Proteomes" id="UP000183050">
    <property type="component" value="Plasmid unnamed1"/>
</dbReference>
<dbReference type="InterPro" id="IPR058240">
    <property type="entry name" value="rSAM_sf"/>
</dbReference>
<dbReference type="EMBL" id="CP018229">
    <property type="protein sequence ID" value="API55284.1"/>
    <property type="molecule type" value="Genomic_DNA"/>
</dbReference>
<evidence type="ECO:0000313" key="2">
    <source>
        <dbReference type="EMBL" id="API55284.1"/>
    </source>
</evidence>
<evidence type="ECO:0000313" key="3">
    <source>
        <dbReference type="Proteomes" id="UP000092691"/>
    </source>
</evidence>
<geneLocation type="plasmid" evidence="1 3">
    <name>unnamed3</name>
</geneLocation>
<dbReference type="SUPFAM" id="SSF102114">
    <property type="entry name" value="Radical SAM enzymes"/>
    <property type="match status" value="1"/>
</dbReference>
<dbReference type="Proteomes" id="UP000092691">
    <property type="component" value="Plasmid unnamed3"/>
</dbReference>
<sequence length="110" mass="12251">MTRLGSIIFSSPDDELALAQKARQLRRNSFGYSADTCTTEIGFGGSTIGLLCEGYAQNELTQYLYSRNIGSGRIALTSEDRLAIIERRNGTITQLLLIFGWTQWAKIQNI</sequence>
<dbReference type="AlphaFoldDB" id="A0A1B1CN19"/>
<accession>A0A1B1CN19</accession>
<evidence type="ECO:0000313" key="4">
    <source>
        <dbReference type="Proteomes" id="UP000183050"/>
    </source>
</evidence>
<gene>
    <name evidence="1" type="ORF">BA011_35555</name>
    <name evidence="2" type="ORF">BMW22_27460</name>
</gene>
<protein>
    <submittedName>
        <fullName evidence="1">Uncharacterized protein</fullName>
    </submittedName>
</protein>
<dbReference type="EMBL" id="CP016290">
    <property type="protein sequence ID" value="ANP91175.1"/>
    <property type="molecule type" value="Genomic_DNA"/>
</dbReference>
<geneLocation type="plasmid" evidence="2">
    <name>unnamed1</name>
</geneLocation>
<reference evidence="2 4" key="2">
    <citation type="submission" date="2016-11" db="EMBL/GenBank/DDBJ databases">
        <title>Rhizobium leguminosarum bv. viciae strain Vaf12 isolated from Vavilovia formosa root nodules from Russia, Dagestan.</title>
        <authorList>
            <person name="Kimeklis A."/>
        </authorList>
    </citation>
    <scope>NUCLEOTIDE SEQUENCE [LARGE SCALE GENOMIC DNA]</scope>
    <source>
        <strain evidence="2 4">Vaf-108</strain>
        <plasmid evidence="4">Plasmid unnamed1</plasmid>
        <plasmid evidence="2">unnamed1</plasmid>
    </source>
</reference>
<keyword evidence="1" id="KW-0614">Plasmid</keyword>
<reference evidence="1 3" key="1">
    <citation type="submission" date="2016-06" db="EMBL/GenBank/DDBJ databases">
        <title>Microsymbionts genomes from the relict species Vavilovia formosa.</title>
        <authorList>
            <person name="Chirak E."/>
            <person name="Kimeklis A."/>
            <person name="Andronov E."/>
        </authorList>
    </citation>
    <scope>NUCLEOTIDE SEQUENCE [LARGE SCALE GENOMIC DNA]</scope>
    <source>
        <strain evidence="1 3">Vaf10</strain>
        <plasmid evidence="3">Plasmid unnamed3</plasmid>
        <plasmid evidence="1">unnamed3</plasmid>
    </source>
</reference>
<name>A0A1B1CN19_RHILE</name>
<proteinExistence type="predicted"/>
<organism evidence="1 3">
    <name type="scientific">Rhizobium leguminosarum</name>
    <dbReference type="NCBI Taxonomy" id="384"/>
    <lineage>
        <taxon>Bacteria</taxon>
        <taxon>Pseudomonadati</taxon>
        <taxon>Pseudomonadota</taxon>
        <taxon>Alphaproteobacteria</taxon>
        <taxon>Hyphomicrobiales</taxon>
        <taxon>Rhizobiaceae</taxon>
        <taxon>Rhizobium/Agrobacterium group</taxon>
        <taxon>Rhizobium</taxon>
    </lineage>
</organism>